<feature type="transmembrane region" description="Helical" evidence="1">
    <location>
        <begin position="43"/>
        <end position="64"/>
    </location>
</feature>
<dbReference type="Proteomes" id="UP000699462">
    <property type="component" value="Unassembled WGS sequence"/>
</dbReference>
<dbReference type="AlphaFoldDB" id="A0A8T0D9J6"/>
<name>A0A8T0D9J6_9TREM</name>
<accession>A0A8T0D9J6</accession>
<evidence type="ECO:0000256" key="1">
    <source>
        <dbReference type="SAM" id="Phobius"/>
    </source>
</evidence>
<reference evidence="2 3" key="1">
    <citation type="submission" date="2019-07" db="EMBL/GenBank/DDBJ databases">
        <title>Annotation for the trematode Paragonimus westermani.</title>
        <authorList>
            <person name="Choi Y.-J."/>
        </authorList>
    </citation>
    <scope>NUCLEOTIDE SEQUENCE [LARGE SCALE GENOMIC DNA]</scope>
    <source>
        <strain evidence="2">180907_Pwestermani</strain>
    </source>
</reference>
<keyword evidence="1" id="KW-1133">Transmembrane helix</keyword>
<feature type="transmembrane region" description="Helical" evidence="1">
    <location>
        <begin position="6"/>
        <end position="31"/>
    </location>
</feature>
<evidence type="ECO:0000313" key="3">
    <source>
        <dbReference type="Proteomes" id="UP000699462"/>
    </source>
</evidence>
<protein>
    <submittedName>
        <fullName evidence="2">Uncharacterized protein</fullName>
    </submittedName>
</protein>
<organism evidence="2 3">
    <name type="scientific">Paragonimus westermani</name>
    <dbReference type="NCBI Taxonomy" id="34504"/>
    <lineage>
        <taxon>Eukaryota</taxon>
        <taxon>Metazoa</taxon>
        <taxon>Spiralia</taxon>
        <taxon>Lophotrochozoa</taxon>
        <taxon>Platyhelminthes</taxon>
        <taxon>Trematoda</taxon>
        <taxon>Digenea</taxon>
        <taxon>Plagiorchiida</taxon>
        <taxon>Troglotremata</taxon>
        <taxon>Troglotrematidae</taxon>
        <taxon>Paragonimus</taxon>
    </lineage>
</organism>
<comment type="caution">
    <text evidence="2">The sequence shown here is derived from an EMBL/GenBank/DDBJ whole genome shotgun (WGS) entry which is preliminary data.</text>
</comment>
<gene>
    <name evidence="2" type="ORF">P879_09867</name>
</gene>
<dbReference type="EMBL" id="JTDF01009463">
    <property type="protein sequence ID" value="KAF8564172.1"/>
    <property type="molecule type" value="Genomic_DNA"/>
</dbReference>
<keyword evidence="1" id="KW-0472">Membrane</keyword>
<proteinExistence type="predicted"/>
<keyword evidence="1" id="KW-0812">Transmembrane</keyword>
<keyword evidence="3" id="KW-1185">Reference proteome</keyword>
<evidence type="ECO:0000313" key="2">
    <source>
        <dbReference type="EMBL" id="KAF8564172.1"/>
    </source>
</evidence>
<sequence>MLFMNVISFYLIFVILLLHSCFLSQSAYFAFLPPIYILRISAIRFLNFESTLLLVVFFLETFVLDQSNCYCRFCCYSLSLGQL</sequence>